<name>A0A1G9LT76_9PROT</name>
<keyword evidence="3" id="KW-0804">Transcription</keyword>
<feature type="DNA-binding region" description="H-T-H motif" evidence="4">
    <location>
        <begin position="55"/>
        <end position="74"/>
    </location>
</feature>
<dbReference type="Gene3D" id="1.10.357.10">
    <property type="entry name" value="Tetracycline Repressor, domain 2"/>
    <property type="match status" value="1"/>
</dbReference>
<feature type="region of interest" description="Disordered" evidence="5">
    <location>
        <begin position="1"/>
        <end position="31"/>
    </location>
</feature>
<dbReference type="RefSeq" id="WP_091765340.1">
    <property type="nucleotide sequence ID" value="NZ_FNHG01000001.1"/>
</dbReference>
<dbReference type="SUPFAM" id="SSF46689">
    <property type="entry name" value="Homeodomain-like"/>
    <property type="match status" value="1"/>
</dbReference>
<dbReference type="Pfam" id="PF17932">
    <property type="entry name" value="TetR_C_24"/>
    <property type="match status" value="1"/>
</dbReference>
<dbReference type="PRINTS" id="PR00455">
    <property type="entry name" value="HTHTETR"/>
</dbReference>
<dbReference type="GO" id="GO:0000976">
    <property type="term" value="F:transcription cis-regulatory region binding"/>
    <property type="evidence" value="ECO:0007669"/>
    <property type="project" value="TreeGrafter"/>
</dbReference>
<dbReference type="OrthoDB" id="9802802at2"/>
<reference evidence="7 8" key="1">
    <citation type="submission" date="2016-10" db="EMBL/GenBank/DDBJ databases">
        <authorList>
            <person name="de Groot N.N."/>
        </authorList>
    </citation>
    <scope>NUCLEOTIDE SEQUENCE [LARGE SCALE GENOMIC DNA]</scope>
    <source>
        <strain evidence="7 8">DSM 16077</strain>
    </source>
</reference>
<dbReference type="AlphaFoldDB" id="A0A1G9LT76"/>
<keyword evidence="8" id="KW-1185">Reference proteome</keyword>
<dbReference type="InterPro" id="IPR050109">
    <property type="entry name" value="HTH-type_TetR-like_transc_reg"/>
</dbReference>
<evidence type="ECO:0000256" key="5">
    <source>
        <dbReference type="SAM" id="MobiDB-lite"/>
    </source>
</evidence>
<sequence>MNKPVTKNAVSDDQSAKPAATSRTRARPNRNEEGRLEILLAATEAFMRLGYARASIDEIADQLNATKGRIYHYYRKKSDILIDIHRHVLDLMLTQVAPLARIEGSASEAIRAMSFRHAMVIMENLALTRVALLSTTDLLVNEKRERFVDEISNARSDYEGLFRTVIEAGMASGEFRTVNPGLLTKTLLGSLNWTIMWYVERGQSSADTREEIADVIADFILHGVSK</sequence>
<dbReference type="PANTHER" id="PTHR30055">
    <property type="entry name" value="HTH-TYPE TRANSCRIPTIONAL REGULATOR RUTR"/>
    <property type="match status" value="1"/>
</dbReference>
<dbReference type="SUPFAM" id="SSF48498">
    <property type="entry name" value="Tetracyclin repressor-like, C-terminal domain"/>
    <property type="match status" value="1"/>
</dbReference>
<dbReference type="Proteomes" id="UP000199759">
    <property type="component" value="Unassembled WGS sequence"/>
</dbReference>
<dbReference type="GO" id="GO:0003700">
    <property type="term" value="F:DNA-binding transcription factor activity"/>
    <property type="evidence" value="ECO:0007669"/>
    <property type="project" value="TreeGrafter"/>
</dbReference>
<dbReference type="PANTHER" id="PTHR30055:SF234">
    <property type="entry name" value="HTH-TYPE TRANSCRIPTIONAL REGULATOR BETI"/>
    <property type="match status" value="1"/>
</dbReference>
<dbReference type="EMBL" id="FNHG01000001">
    <property type="protein sequence ID" value="SDL64635.1"/>
    <property type="molecule type" value="Genomic_DNA"/>
</dbReference>
<dbReference type="InterPro" id="IPR009057">
    <property type="entry name" value="Homeodomain-like_sf"/>
</dbReference>
<feature type="domain" description="HTH tetR-type" evidence="6">
    <location>
        <begin position="32"/>
        <end position="92"/>
    </location>
</feature>
<organism evidence="7 8">
    <name type="scientific">Maricaulis salignorans</name>
    <dbReference type="NCBI Taxonomy" id="144026"/>
    <lineage>
        <taxon>Bacteria</taxon>
        <taxon>Pseudomonadati</taxon>
        <taxon>Pseudomonadota</taxon>
        <taxon>Alphaproteobacteria</taxon>
        <taxon>Maricaulales</taxon>
        <taxon>Maricaulaceae</taxon>
        <taxon>Maricaulis</taxon>
    </lineage>
</organism>
<dbReference type="InterPro" id="IPR036271">
    <property type="entry name" value="Tet_transcr_reg_TetR-rel_C_sf"/>
</dbReference>
<dbReference type="STRING" id="144026.SAMN04488568_101183"/>
<keyword evidence="2 4" id="KW-0238">DNA-binding</keyword>
<dbReference type="InterPro" id="IPR041490">
    <property type="entry name" value="KstR2_TetR_C"/>
</dbReference>
<evidence type="ECO:0000256" key="4">
    <source>
        <dbReference type="PROSITE-ProRule" id="PRU00335"/>
    </source>
</evidence>
<dbReference type="PROSITE" id="PS50977">
    <property type="entry name" value="HTH_TETR_2"/>
    <property type="match status" value="1"/>
</dbReference>
<evidence type="ECO:0000256" key="3">
    <source>
        <dbReference type="ARBA" id="ARBA00023163"/>
    </source>
</evidence>
<evidence type="ECO:0000313" key="7">
    <source>
        <dbReference type="EMBL" id="SDL64635.1"/>
    </source>
</evidence>
<keyword evidence="1" id="KW-0805">Transcription regulation</keyword>
<accession>A0A1G9LT76</accession>
<dbReference type="InterPro" id="IPR001647">
    <property type="entry name" value="HTH_TetR"/>
</dbReference>
<evidence type="ECO:0000256" key="1">
    <source>
        <dbReference type="ARBA" id="ARBA00023015"/>
    </source>
</evidence>
<gene>
    <name evidence="7" type="ORF">SAMN04488568_101183</name>
</gene>
<evidence type="ECO:0000259" key="6">
    <source>
        <dbReference type="PROSITE" id="PS50977"/>
    </source>
</evidence>
<protein>
    <submittedName>
        <fullName evidence="7">DNA-binding transcriptional regulator, AcrR family</fullName>
    </submittedName>
</protein>
<proteinExistence type="predicted"/>
<dbReference type="Gene3D" id="1.10.10.60">
    <property type="entry name" value="Homeodomain-like"/>
    <property type="match status" value="1"/>
</dbReference>
<evidence type="ECO:0000256" key="2">
    <source>
        <dbReference type="ARBA" id="ARBA00023125"/>
    </source>
</evidence>
<dbReference type="Pfam" id="PF00440">
    <property type="entry name" value="TetR_N"/>
    <property type="match status" value="1"/>
</dbReference>
<evidence type="ECO:0000313" key="8">
    <source>
        <dbReference type="Proteomes" id="UP000199759"/>
    </source>
</evidence>